<dbReference type="Gene3D" id="3.30.9.100">
    <property type="match status" value="1"/>
</dbReference>
<sequence>MTQNLKTQYDAIVVGGGPGGSTAATLLAKAGKSVLLIEKDKFPRYRIGESLVPGIVPVLEELDVLDKIEAHGFTEKFGITLVWGGQQEKWSVDFDEAGGAGHGKAYQVVRSEFDYILIQNAREKGVVVLEDTAVTDFLFEGARCAGVSFQGADGRDHKAFASVVIDASGQANLLGRRLHDIEVVEGLKNRAVWAYYQGGTVPEGKTAGNIIVENNISDGWLWMIPLHDGTHSIGLVAPQDAFRGRDAGEMFAEKIAESNMISGFLKDATQVTNFRSHKDWSYSCSQLQGEGYYLVGDAAGFVDPLFSTGVFLAMNSASLAVKQILASFAEPQREAENGAVYEANYRQFLDVVTSFVKFFYDTKKRKENYFNHARDLVDPMDMMTARQDFVYLITGLGGLHQSMGLRPTEALANLAKRSKPPVETTQTKQPSLEEV</sequence>
<dbReference type="EMBL" id="LAZR01000818">
    <property type="protein sequence ID" value="KKN57117.1"/>
    <property type="molecule type" value="Genomic_DNA"/>
</dbReference>
<dbReference type="GO" id="GO:0004497">
    <property type="term" value="F:monooxygenase activity"/>
    <property type="evidence" value="ECO:0007669"/>
    <property type="project" value="InterPro"/>
</dbReference>
<dbReference type="SUPFAM" id="SSF51905">
    <property type="entry name" value="FAD/NAD(P)-binding domain"/>
    <property type="match status" value="1"/>
</dbReference>
<reference evidence="2" key="1">
    <citation type="journal article" date="2015" name="Nature">
        <title>Complex archaea that bridge the gap between prokaryotes and eukaryotes.</title>
        <authorList>
            <person name="Spang A."/>
            <person name="Saw J.H."/>
            <person name="Jorgensen S.L."/>
            <person name="Zaremba-Niedzwiedzka K."/>
            <person name="Martijn J."/>
            <person name="Lind A.E."/>
            <person name="van Eijk R."/>
            <person name="Schleper C."/>
            <person name="Guy L."/>
            <person name="Ettema T.J."/>
        </authorList>
    </citation>
    <scope>NUCLEOTIDE SEQUENCE</scope>
</reference>
<gene>
    <name evidence="2" type="ORF">LCGC14_0565340</name>
</gene>
<dbReference type="PANTHER" id="PTHR43747:SF1">
    <property type="entry name" value="SLR1998 PROTEIN"/>
    <property type="match status" value="1"/>
</dbReference>
<organism evidence="2">
    <name type="scientific">marine sediment metagenome</name>
    <dbReference type="NCBI Taxonomy" id="412755"/>
    <lineage>
        <taxon>unclassified sequences</taxon>
        <taxon>metagenomes</taxon>
        <taxon>ecological metagenomes</taxon>
    </lineage>
</organism>
<accession>A0A0F9S4C4</accession>
<dbReference type="InterPro" id="IPR006905">
    <property type="entry name" value="Flavin_halogenase"/>
</dbReference>
<dbReference type="SMR" id="A0A0F9S4C4"/>
<dbReference type="AlphaFoldDB" id="A0A0F9S4C4"/>
<feature type="region of interest" description="Disordered" evidence="1">
    <location>
        <begin position="416"/>
        <end position="435"/>
    </location>
</feature>
<dbReference type="InterPro" id="IPR036188">
    <property type="entry name" value="FAD/NAD-bd_sf"/>
</dbReference>
<evidence type="ECO:0000256" key="1">
    <source>
        <dbReference type="SAM" id="MobiDB-lite"/>
    </source>
</evidence>
<feature type="compositionally biased region" description="Polar residues" evidence="1">
    <location>
        <begin position="423"/>
        <end position="435"/>
    </location>
</feature>
<proteinExistence type="predicted"/>
<comment type="caution">
    <text evidence="2">The sequence shown here is derived from an EMBL/GenBank/DDBJ whole genome shotgun (WGS) entry which is preliminary data.</text>
</comment>
<name>A0A0F9S4C4_9ZZZZ</name>
<evidence type="ECO:0008006" key="3">
    <source>
        <dbReference type="Google" id="ProtNLM"/>
    </source>
</evidence>
<dbReference type="PANTHER" id="PTHR43747">
    <property type="entry name" value="FAD-BINDING PROTEIN"/>
    <property type="match status" value="1"/>
</dbReference>
<dbReference type="Gene3D" id="3.50.50.60">
    <property type="entry name" value="FAD/NAD(P)-binding domain"/>
    <property type="match status" value="1"/>
</dbReference>
<protein>
    <recommendedName>
        <fullName evidence="3">FAD-binding domain-containing protein</fullName>
    </recommendedName>
</protein>
<dbReference type="PRINTS" id="PR00420">
    <property type="entry name" value="RNGMNOXGNASE"/>
</dbReference>
<dbReference type="Pfam" id="PF04820">
    <property type="entry name" value="Trp_halogenase"/>
    <property type="match status" value="2"/>
</dbReference>
<evidence type="ECO:0000313" key="2">
    <source>
        <dbReference type="EMBL" id="KKN57117.1"/>
    </source>
</evidence>
<dbReference type="InterPro" id="IPR050816">
    <property type="entry name" value="Flavin-dep_Halogenase_NPB"/>
</dbReference>